<keyword evidence="2" id="KW-0472">Membrane</keyword>
<feature type="region of interest" description="Disordered" evidence="1">
    <location>
        <begin position="1"/>
        <end position="26"/>
    </location>
</feature>
<evidence type="ECO:0000313" key="3">
    <source>
        <dbReference type="EMBL" id="PWJ60890.1"/>
    </source>
</evidence>
<reference evidence="3 4" key="1">
    <citation type="submission" date="2018-03" db="EMBL/GenBank/DDBJ databases">
        <title>Genomic Encyclopedia of Type Strains, Phase III (KMG-III): the genomes of soil and plant-associated and newly described type strains.</title>
        <authorList>
            <person name="Whitman W."/>
        </authorList>
    </citation>
    <scope>NUCLEOTIDE SEQUENCE [LARGE SCALE GENOMIC DNA]</scope>
    <source>
        <strain evidence="3 4">VKM Ac-1602</strain>
    </source>
</reference>
<keyword evidence="4" id="KW-1185">Reference proteome</keyword>
<keyword evidence="2" id="KW-0812">Transmembrane</keyword>
<accession>A0ABX5L854</accession>
<evidence type="ECO:0000256" key="2">
    <source>
        <dbReference type="SAM" id="Phobius"/>
    </source>
</evidence>
<dbReference type="EMBL" id="QGDV01000023">
    <property type="protein sequence ID" value="PWJ60890.1"/>
    <property type="molecule type" value="Genomic_DNA"/>
</dbReference>
<sequence>MGFLLGEEDKPADGVEGVSEGAQWSPVVGPEYPPSLDVSGCSLDHVSASVHEAIVLFRVIWQMFFAWLLFYRRDHSGALVAFVGQRVREVEDVGSPGVS</sequence>
<feature type="transmembrane region" description="Helical" evidence="2">
    <location>
        <begin position="53"/>
        <end position="71"/>
    </location>
</feature>
<organism evidence="3 4">
    <name type="scientific">Rathayibacter iranicus NCPPB 2253 = VKM Ac-1602</name>
    <dbReference type="NCBI Taxonomy" id="1328868"/>
    <lineage>
        <taxon>Bacteria</taxon>
        <taxon>Bacillati</taxon>
        <taxon>Actinomycetota</taxon>
        <taxon>Actinomycetes</taxon>
        <taxon>Micrococcales</taxon>
        <taxon>Microbacteriaceae</taxon>
        <taxon>Rathayibacter</taxon>
    </lineage>
</organism>
<name>A0ABX5L854_9MICO</name>
<evidence type="ECO:0000313" key="4">
    <source>
        <dbReference type="Proteomes" id="UP000245674"/>
    </source>
</evidence>
<gene>
    <name evidence="3" type="ORF">B0H03_12324</name>
</gene>
<proteinExistence type="predicted"/>
<protein>
    <submittedName>
        <fullName evidence="3">Uncharacterized protein</fullName>
    </submittedName>
</protein>
<dbReference type="Proteomes" id="UP000245674">
    <property type="component" value="Unassembled WGS sequence"/>
</dbReference>
<comment type="caution">
    <text evidence="3">The sequence shown here is derived from an EMBL/GenBank/DDBJ whole genome shotgun (WGS) entry which is preliminary data.</text>
</comment>
<keyword evidence="2" id="KW-1133">Transmembrane helix</keyword>
<evidence type="ECO:0000256" key="1">
    <source>
        <dbReference type="SAM" id="MobiDB-lite"/>
    </source>
</evidence>